<evidence type="ECO:0000313" key="2">
    <source>
        <dbReference type="Proteomes" id="UP001319180"/>
    </source>
</evidence>
<dbReference type="Proteomes" id="UP001319180">
    <property type="component" value="Unassembled WGS sequence"/>
</dbReference>
<sequence length="1001" mass="111889">MHFFIDHTKLPVQGPNQRKFGPDPANPTTAFCLSTEFQLTQEAKAFACQAGMMVVQKNNDNPTNLVNLIIKPLRPTSINGVTVRYYVYRRVKLSSFFSGADIVPEDSATNTQFIASFWRDRKALASANPPAPTPLNFGYGDNNLPLTDPNNLNQNRPIKDIFNNKAPAKPYPVTEGMWIGDFTTTDTIGFEIELETELGLQSTLATYRAISIQILTDGYTGLALKRRKELIASYIDPAAFFGMQSDSGVNTTTYTGASRNPSVLKRANSGLYIDLISKFANKNRVYVDVRSEKGLSYNFYNNYKISTTDLRNIVLHESVDQTTAAELDGVAQSYETSGWPIIFFESIKNHNATRNKLRFRLRIDGNTDPVLYVENKSLSSINNLNQVNFYKDNTIKSDTQSVWTKTVTLYFPHAGSTATSTTPANGNIANYIKVFYFIGSTIPQNNPRFANEKYYDSAFCSIDLESLGDGSVRNGHVQNSSVIYVKEKLQTDGTGNFSFAAQAGAYWDTQRVLFYTKAHVKSNSSGKMYLNTYVRRLNFVNTKFASDLRNDFYIVRKRYQTAAGSLDILGLNYYKKADAPQEKEDLMLLGLSIAQLQALKGTPGLSISHPRYIFLERDHANHLTDTSAQHHRYFRYSVKVQGVDNNGTPHIVTPSPVINLYSRDNVFFSSTTFAPAEPLSMGENRIEFRIYRNGPIYINDNIDFALVRKKVVDSLVTVNNQPTYTLADDTAIANDQSSAQNITYLFYDQDAVGAPTPPANPPVFCTLGLVMADQRVYSTDFTPAESAASETSDFEALNYNLIFDYTPFNVLGVWARRSYEHTTTHDIITRGKVKDSGAIGNKKYKKVNKKAFLVYVDRALVAASTMINNRFSYDKTVRQFARPDLLAVFLGALREIDDAIVCQGFAYPDASSFPSTFHVNGNAFDTNYLTGPLPNVEITDDLEFIRAVHKYGIGKFRIGPTRSPLRLAVNPVMGALTGIKWVEGGPLHNGHLHTEDIVIHK</sequence>
<keyword evidence="2" id="KW-1185">Reference proteome</keyword>
<evidence type="ECO:0000313" key="1">
    <source>
        <dbReference type="EMBL" id="MBT1690862.1"/>
    </source>
</evidence>
<dbReference type="EMBL" id="JAHESC010000100">
    <property type="protein sequence ID" value="MBT1690862.1"/>
    <property type="molecule type" value="Genomic_DNA"/>
</dbReference>
<protein>
    <submittedName>
        <fullName evidence="1">Uncharacterized protein</fullName>
    </submittedName>
</protein>
<gene>
    <name evidence="1" type="ORF">KK078_30135</name>
</gene>
<organism evidence="1 2">
    <name type="scientific">Dawidia soli</name>
    <dbReference type="NCBI Taxonomy" id="2782352"/>
    <lineage>
        <taxon>Bacteria</taxon>
        <taxon>Pseudomonadati</taxon>
        <taxon>Bacteroidota</taxon>
        <taxon>Cytophagia</taxon>
        <taxon>Cytophagales</taxon>
        <taxon>Chryseotaleaceae</taxon>
        <taxon>Dawidia</taxon>
    </lineage>
</organism>
<reference evidence="1 2" key="1">
    <citation type="submission" date="2021-05" db="EMBL/GenBank/DDBJ databases">
        <title>A Polyphasic approach of four new species of the genus Ohtaekwangia: Ohtaekwangia histidinii sp. nov., Ohtaekwangia cretensis sp. nov., Ohtaekwangia indiensis sp. nov., Ohtaekwangia reichenbachii sp. nov. from diverse environment.</title>
        <authorList>
            <person name="Octaviana S."/>
        </authorList>
    </citation>
    <scope>NUCLEOTIDE SEQUENCE [LARGE SCALE GENOMIC DNA]</scope>
    <source>
        <strain evidence="1 2">PWU37</strain>
    </source>
</reference>
<dbReference type="AlphaFoldDB" id="A0AAP2GGR2"/>
<accession>A0AAP2GGR2</accession>
<dbReference type="RefSeq" id="WP_254094732.1">
    <property type="nucleotide sequence ID" value="NZ_JAHESC010000100.1"/>
</dbReference>
<comment type="caution">
    <text evidence="1">The sequence shown here is derived from an EMBL/GenBank/DDBJ whole genome shotgun (WGS) entry which is preliminary data.</text>
</comment>
<proteinExistence type="predicted"/>
<name>A0AAP2GGR2_9BACT</name>